<evidence type="ECO:0008006" key="3">
    <source>
        <dbReference type="Google" id="ProtNLM"/>
    </source>
</evidence>
<proteinExistence type="predicted"/>
<reference evidence="2" key="1">
    <citation type="journal article" date="2017" name="Biotechnol. Biofuels">
        <title>Evaluation of environmental bacterial communities as a factor affecting the growth of duckweed Lemna minor.</title>
        <authorList>
            <person name="Ishizawa H."/>
            <person name="Kuroda M."/>
            <person name="Morikawa M."/>
            <person name="Ike M."/>
        </authorList>
    </citation>
    <scope>NUCLEOTIDE SEQUENCE [LARGE SCALE GENOMIC DNA]</scope>
    <source>
        <strain evidence="2">H3</strain>
    </source>
</reference>
<evidence type="ECO:0000313" key="2">
    <source>
        <dbReference type="Proteomes" id="UP000198290"/>
    </source>
</evidence>
<evidence type="ECO:0000313" key="1">
    <source>
        <dbReference type="EMBL" id="BBF85533.1"/>
    </source>
</evidence>
<gene>
    <name evidence="1" type="ORF">DLM_1917</name>
</gene>
<reference evidence="1 2" key="2">
    <citation type="journal article" date="2017" name="Genome Announc.">
        <title>Draft genome sequence of Aquitalea magnusonii strain H3, a plant growth-promoting bacterium of duckweed Lemna minor.</title>
        <authorList>
            <person name="Ishizawa H."/>
            <person name="Kuroda M."/>
            <person name="Ike M."/>
        </authorList>
    </citation>
    <scope>NUCLEOTIDE SEQUENCE [LARGE SCALE GENOMIC DNA]</scope>
    <source>
        <strain evidence="1 2">H3</strain>
    </source>
</reference>
<keyword evidence="2" id="KW-1185">Reference proteome</keyword>
<dbReference type="Proteomes" id="UP000198290">
    <property type="component" value="Chromosome"/>
</dbReference>
<dbReference type="OrthoDB" id="8592209at2"/>
<dbReference type="AlphaFoldDB" id="A0A3G9GFD0"/>
<name>A0A3G9GFD0_9NEIS</name>
<dbReference type="KEGG" id="amah:DLM_1917"/>
<dbReference type="RefSeq" id="WP_089083265.1">
    <property type="nucleotide sequence ID" value="NZ_AP018823.1"/>
</dbReference>
<organism evidence="1 2">
    <name type="scientific">Aquitalea magnusonii</name>
    <dbReference type="NCBI Taxonomy" id="332411"/>
    <lineage>
        <taxon>Bacteria</taxon>
        <taxon>Pseudomonadati</taxon>
        <taxon>Pseudomonadota</taxon>
        <taxon>Betaproteobacteria</taxon>
        <taxon>Neisseriales</taxon>
        <taxon>Chromobacteriaceae</taxon>
        <taxon>Aquitalea</taxon>
    </lineage>
</organism>
<sequence length="84" mass="9213">MSTLILRQGEVMRLSGQLPLSLQVAQGRIWISYCGQDVILRRGDCWQPGQARGEILLLEAMNGPAALELQLTGQHAPLRLASCN</sequence>
<accession>A0A3G9GFD0</accession>
<protein>
    <recommendedName>
        <fullName evidence="3">DUF2917 family protein</fullName>
    </recommendedName>
</protein>
<reference evidence="2" key="3">
    <citation type="journal article" date="2017" name="Plant Physiol. Biochem.">
        <title>Differential oxidative and antioxidative response of duckweed Lemna minor toward plant growth promoting/inhibiting bacteria.</title>
        <authorList>
            <person name="Ishizawa H."/>
            <person name="Kuroda M."/>
            <person name="Morikawa M."/>
            <person name="Ike M."/>
        </authorList>
    </citation>
    <scope>NUCLEOTIDE SEQUENCE [LARGE SCALE GENOMIC DNA]</scope>
    <source>
        <strain evidence="2">H3</strain>
    </source>
</reference>
<dbReference type="EMBL" id="AP018823">
    <property type="protein sequence ID" value="BBF85533.1"/>
    <property type="molecule type" value="Genomic_DNA"/>
</dbReference>